<dbReference type="PANTHER" id="PTHR43236:SF1">
    <property type="entry name" value="BLL7220 PROTEIN"/>
    <property type="match status" value="1"/>
</dbReference>
<organism evidence="3 4">
    <name type="scientific">Nonomuraea fuscirosea</name>
    <dbReference type="NCBI Taxonomy" id="1291556"/>
    <lineage>
        <taxon>Bacteria</taxon>
        <taxon>Bacillati</taxon>
        <taxon>Actinomycetota</taxon>
        <taxon>Actinomycetes</taxon>
        <taxon>Streptosporangiales</taxon>
        <taxon>Streptosporangiaceae</taxon>
        <taxon>Nonomuraea</taxon>
    </lineage>
</organism>
<reference evidence="3 4" key="1">
    <citation type="submission" date="2018-03" db="EMBL/GenBank/DDBJ databases">
        <title>Genomic Encyclopedia of Type Strains, Phase III (KMG-III): the genomes of soil and plant-associated and newly described type strains.</title>
        <authorList>
            <person name="Whitman W."/>
        </authorList>
    </citation>
    <scope>NUCLEOTIDE SEQUENCE [LARGE SCALE GENOMIC DNA]</scope>
    <source>
        <strain evidence="3 4">CGMCC 4.7104</strain>
    </source>
</reference>
<protein>
    <submittedName>
        <fullName evidence="3">Zn-dependent peptidase ImmA (M78 family)</fullName>
    </submittedName>
</protein>
<dbReference type="InterPro" id="IPR001387">
    <property type="entry name" value="Cro/C1-type_HTH"/>
</dbReference>
<accession>A0A2T0MSA5</accession>
<comment type="similarity">
    <text evidence="1">Belongs to the short-chain fatty acyl-CoA assimilation regulator (ScfR) family.</text>
</comment>
<evidence type="ECO:0000313" key="4">
    <source>
        <dbReference type="Proteomes" id="UP000238312"/>
    </source>
</evidence>
<dbReference type="Proteomes" id="UP000238312">
    <property type="component" value="Unassembled WGS sequence"/>
</dbReference>
<evidence type="ECO:0000313" key="3">
    <source>
        <dbReference type="EMBL" id="PRX61354.1"/>
    </source>
</evidence>
<keyword evidence="4" id="KW-1185">Reference proteome</keyword>
<dbReference type="AlphaFoldDB" id="A0A2T0MSA5"/>
<dbReference type="SMART" id="SM00530">
    <property type="entry name" value="HTH_XRE"/>
    <property type="match status" value="1"/>
</dbReference>
<dbReference type="EMBL" id="PVNG01000015">
    <property type="protein sequence ID" value="PRX61354.1"/>
    <property type="molecule type" value="Genomic_DNA"/>
</dbReference>
<comment type="caution">
    <text evidence="3">The sequence shown here is derived from an EMBL/GenBank/DDBJ whole genome shotgun (WGS) entry which is preliminary data.</text>
</comment>
<dbReference type="Pfam" id="PF01381">
    <property type="entry name" value="HTH_3"/>
    <property type="match status" value="1"/>
</dbReference>
<dbReference type="Gene3D" id="1.10.260.40">
    <property type="entry name" value="lambda repressor-like DNA-binding domains"/>
    <property type="match status" value="1"/>
</dbReference>
<name>A0A2T0MSA5_9ACTN</name>
<dbReference type="SUPFAM" id="SSF47413">
    <property type="entry name" value="lambda repressor-like DNA-binding domains"/>
    <property type="match status" value="1"/>
</dbReference>
<dbReference type="GO" id="GO:0003677">
    <property type="term" value="F:DNA binding"/>
    <property type="evidence" value="ECO:0007669"/>
    <property type="project" value="InterPro"/>
</dbReference>
<dbReference type="PANTHER" id="PTHR43236">
    <property type="entry name" value="ANTITOXIN HIGA1"/>
    <property type="match status" value="1"/>
</dbReference>
<proteinExistence type="inferred from homology"/>
<dbReference type="InterPro" id="IPR010982">
    <property type="entry name" value="Lambda_DNA-bd_dom_sf"/>
</dbReference>
<dbReference type="InterPro" id="IPR052345">
    <property type="entry name" value="Rad_response_metalloprotease"/>
</dbReference>
<dbReference type="Pfam" id="PF06114">
    <property type="entry name" value="Peptidase_M78"/>
    <property type="match status" value="1"/>
</dbReference>
<gene>
    <name evidence="3" type="ORF">B0I32_115208</name>
</gene>
<dbReference type="CDD" id="cd00093">
    <property type="entry name" value="HTH_XRE"/>
    <property type="match status" value="1"/>
</dbReference>
<evidence type="ECO:0000259" key="2">
    <source>
        <dbReference type="PROSITE" id="PS50943"/>
    </source>
</evidence>
<dbReference type="InterPro" id="IPR010359">
    <property type="entry name" value="IrrE_HExxH"/>
</dbReference>
<dbReference type="PROSITE" id="PS50943">
    <property type="entry name" value="HTH_CROC1"/>
    <property type="match status" value="1"/>
</dbReference>
<evidence type="ECO:0000256" key="1">
    <source>
        <dbReference type="ARBA" id="ARBA00007227"/>
    </source>
</evidence>
<feature type="domain" description="HTH cro/C1-type" evidence="2">
    <location>
        <begin position="21"/>
        <end position="75"/>
    </location>
</feature>
<sequence>MPRDYRNMGDRTEWADVGERVRECRIAADLSQEQLAAVLNLDRTMIAKIERGIRRIDALELSKLAAALDVPLAYFLSPPPLVVSRRSEMVDDGDTEAARQSYSLEVALTAWLNDVRQLMEIGTLSAPAIQRYEEPIQDVPAARRAAWWVRAQVGVNSEPIDSLMRVCERLGQLVAVVDVPGEGASLIEDDLAVAVVSKRGEPGRRRATAAHELGHLIIGDEYSTDMGVHVSRDGREAIVDAFASELLLPIRVIAAADGASLRREDLVVLAARYRTSWTLTIRQAVAAGAVDKVTAREMRQRNPTKAELMEAVGWAPQPDLERVRVPPSYAHAVVEAYKKALITTPRAVELMRGQLVAADLPVRDEAELEP</sequence>
<dbReference type="Gene3D" id="1.10.10.2910">
    <property type="match status" value="1"/>
</dbReference>